<dbReference type="Proteomes" id="UP000440498">
    <property type="component" value="Unassembled WGS sequence"/>
</dbReference>
<organism evidence="2 3">
    <name type="scientific">Rugamonas aquatica</name>
    <dbReference type="NCBI Taxonomy" id="2743357"/>
    <lineage>
        <taxon>Bacteria</taxon>
        <taxon>Pseudomonadati</taxon>
        <taxon>Pseudomonadota</taxon>
        <taxon>Betaproteobacteria</taxon>
        <taxon>Burkholderiales</taxon>
        <taxon>Oxalobacteraceae</taxon>
        <taxon>Telluria group</taxon>
        <taxon>Rugamonas</taxon>
    </lineage>
</organism>
<name>A0A6A7N3W7_9BURK</name>
<keyword evidence="3" id="KW-1185">Reference proteome</keyword>
<keyword evidence="1" id="KW-1133">Transmembrane helix</keyword>
<comment type="caution">
    <text evidence="2">The sequence shown here is derived from an EMBL/GenBank/DDBJ whole genome shotgun (WGS) entry which is preliminary data.</text>
</comment>
<dbReference type="AlphaFoldDB" id="A0A6A7N3W7"/>
<evidence type="ECO:0000256" key="1">
    <source>
        <dbReference type="SAM" id="Phobius"/>
    </source>
</evidence>
<gene>
    <name evidence="2" type="ORF">GEV02_15565</name>
</gene>
<keyword evidence="1" id="KW-0472">Membrane</keyword>
<keyword evidence="1" id="KW-0812">Transmembrane</keyword>
<feature type="transmembrane region" description="Helical" evidence="1">
    <location>
        <begin position="43"/>
        <end position="60"/>
    </location>
</feature>
<accession>A0A6A7N3W7</accession>
<feature type="transmembrane region" description="Helical" evidence="1">
    <location>
        <begin position="108"/>
        <end position="127"/>
    </location>
</feature>
<evidence type="ECO:0000313" key="2">
    <source>
        <dbReference type="EMBL" id="MQA39571.1"/>
    </source>
</evidence>
<feature type="transmembrane region" description="Helical" evidence="1">
    <location>
        <begin position="67"/>
        <end position="88"/>
    </location>
</feature>
<reference evidence="2 3" key="1">
    <citation type="submission" date="2019-10" db="EMBL/GenBank/DDBJ databases">
        <title>Two novel species isolated from a subtropical stream in China.</title>
        <authorList>
            <person name="Lu H."/>
        </authorList>
    </citation>
    <scope>NUCLEOTIDE SEQUENCE [LARGE SCALE GENOMIC DNA]</scope>
    <source>
        <strain evidence="2 3">FT29W</strain>
    </source>
</reference>
<feature type="transmembrane region" description="Helical" evidence="1">
    <location>
        <begin position="12"/>
        <end position="31"/>
    </location>
</feature>
<evidence type="ECO:0000313" key="3">
    <source>
        <dbReference type="Proteomes" id="UP000440498"/>
    </source>
</evidence>
<dbReference type="EMBL" id="WHUG01000005">
    <property type="protein sequence ID" value="MQA39571.1"/>
    <property type="molecule type" value="Genomic_DNA"/>
</dbReference>
<dbReference type="RefSeq" id="WP_152838848.1">
    <property type="nucleotide sequence ID" value="NZ_WHUG01000005.1"/>
</dbReference>
<protein>
    <submittedName>
        <fullName evidence="2">Uncharacterized protein</fullName>
    </submittedName>
</protein>
<proteinExistence type="predicted"/>
<sequence length="139" mass="15785">MISRLNHWPERPHPVIAVMLALAICAVPILLPHFRLQDLMANLFAYFACCILVYPVAAVLRRRVTNLPSIWAIAMALLLLVCLYHTNIITETANLPWPQRQPVVIGKFLFNLPQATLGVIAWWVLVVRPDRRAPQSESD</sequence>